<geneLocation type="plasmid" evidence="7">
    <name>ppaby7</name>
</geneLocation>
<dbReference type="PIRSF" id="PIRSF002741">
    <property type="entry name" value="MppA"/>
    <property type="match status" value="1"/>
</dbReference>
<gene>
    <name evidence="6" type="ORF">Ga0080574_TMP5101</name>
</gene>
<evidence type="ECO:0000256" key="4">
    <source>
        <dbReference type="ARBA" id="ARBA00022729"/>
    </source>
</evidence>
<organism evidence="6 7">
    <name type="scientific">Salipiger abyssi</name>
    <dbReference type="NCBI Taxonomy" id="1250539"/>
    <lineage>
        <taxon>Bacteria</taxon>
        <taxon>Pseudomonadati</taxon>
        <taxon>Pseudomonadota</taxon>
        <taxon>Alphaproteobacteria</taxon>
        <taxon>Rhodobacterales</taxon>
        <taxon>Roseobacteraceae</taxon>
        <taxon>Salipiger</taxon>
    </lineage>
</organism>
<dbReference type="InterPro" id="IPR000914">
    <property type="entry name" value="SBP_5_dom"/>
</dbReference>
<dbReference type="AlphaFoldDB" id="A0A1P8V154"/>
<accession>A0A1P8V154</accession>
<evidence type="ECO:0000256" key="2">
    <source>
        <dbReference type="ARBA" id="ARBA00005695"/>
    </source>
</evidence>
<evidence type="ECO:0000256" key="1">
    <source>
        <dbReference type="ARBA" id="ARBA00004418"/>
    </source>
</evidence>
<dbReference type="InterPro" id="IPR030678">
    <property type="entry name" value="Peptide/Ni-bd"/>
</dbReference>
<evidence type="ECO:0000259" key="5">
    <source>
        <dbReference type="Pfam" id="PF00496"/>
    </source>
</evidence>
<dbReference type="EMBL" id="CP015097">
    <property type="protein sequence ID" value="APZ55383.1"/>
    <property type="molecule type" value="Genomic_DNA"/>
</dbReference>
<evidence type="ECO:0000256" key="3">
    <source>
        <dbReference type="ARBA" id="ARBA00022448"/>
    </source>
</evidence>
<dbReference type="InterPro" id="IPR039424">
    <property type="entry name" value="SBP_5"/>
</dbReference>
<dbReference type="Gene3D" id="3.40.190.10">
    <property type="entry name" value="Periplasmic binding protein-like II"/>
    <property type="match status" value="1"/>
</dbReference>
<name>A0A1P8V154_9RHOB</name>
<dbReference type="GO" id="GO:1904680">
    <property type="term" value="F:peptide transmembrane transporter activity"/>
    <property type="evidence" value="ECO:0007669"/>
    <property type="project" value="TreeGrafter"/>
</dbReference>
<dbReference type="Gene3D" id="3.90.76.10">
    <property type="entry name" value="Dipeptide-binding Protein, Domain 1"/>
    <property type="match status" value="1"/>
</dbReference>
<keyword evidence="4" id="KW-0732">Signal</keyword>
<keyword evidence="3" id="KW-0813">Transport</keyword>
<dbReference type="KEGG" id="paby:Ga0080574_TMP5101"/>
<dbReference type="CDD" id="cd08498">
    <property type="entry name" value="PBP2_NikA_DppA_OppA_like_2"/>
    <property type="match status" value="1"/>
</dbReference>
<evidence type="ECO:0000313" key="6">
    <source>
        <dbReference type="EMBL" id="APZ55383.1"/>
    </source>
</evidence>
<keyword evidence="6" id="KW-0614">Plasmid</keyword>
<evidence type="ECO:0000313" key="7">
    <source>
        <dbReference type="Proteomes" id="UP000187059"/>
    </source>
</evidence>
<protein>
    <submittedName>
        <fullName evidence="6">Peptide/nickel transport system substrate-binding protein</fullName>
    </submittedName>
</protein>
<reference evidence="6 7" key="1">
    <citation type="submission" date="2016-04" db="EMBL/GenBank/DDBJ databases">
        <title>Deep-sea bacteria in the southern Pacific.</title>
        <authorList>
            <person name="Tang K."/>
        </authorList>
    </citation>
    <scope>NUCLEOTIDE SEQUENCE [LARGE SCALE GENOMIC DNA]</scope>
    <source>
        <strain evidence="6 7">JLT2014</strain>
        <plasmid evidence="7">ppaby7</plasmid>
    </source>
</reference>
<dbReference type="GO" id="GO:0030288">
    <property type="term" value="C:outer membrane-bounded periplasmic space"/>
    <property type="evidence" value="ECO:0007669"/>
    <property type="project" value="UniProtKB-ARBA"/>
</dbReference>
<feature type="domain" description="Solute-binding protein family 5" evidence="5">
    <location>
        <begin position="78"/>
        <end position="451"/>
    </location>
</feature>
<comment type="subcellular location">
    <subcellularLocation>
        <location evidence="1">Periplasm</location>
    </subcellularLocation>
</comment>
<dbReference type="PANTHER" id="PTHR30290">
    <property type="entry name" value="PERIPLASMIC BINDING COMPONENT OF ABC TRANSPORTER"/>
    <property type="match status" value="1"/>
</dbReference>
<dbReference type="GO" id="GO:0043190">
    <property type="term" value="C:ATP-binding cassette (ABC) transporter complex"/>
    <property type="evidence" value="ECO:0007669"/>
    <property type="project" value="InterPro"/>
</dbReference>
<dbReference type="Proteomes" id="UP000187059">
    <property type="component" value="Plasmid pPABY7"/>
</dbReference>
<dbReference type="Gene3D" id="3.10.105.10">
    <property type="entry name" value="Dipeptide-binding Protein, Domain 3"/>
    <property type="match status" value="1"/>
</dbReference>
<dbReference type="PANTHER" id="PTHR30290:SF9">
    <property type="entry name" value="OLIGOPEPTIDE-BINDING PROTEIN APPA"/>
    <property type="match status" value="1"/>
</dbReference>
<proteinExistence type="inferred from homology"/>
<dbReference type="RefSeq" id="WP_198039870.1">
    <property type="nucleotide sequence ID" value="NZ_CP015097.1"/>
</dbReference>
<keyword evidence="7" id="KW-1185">Reference proteome</keyword>
<dbReference type="GO" id="GO:0015833">
    <property type="term" value="P:peptide transport"/>
    <property type="evidence" value="ECO:0007669"/>
    <property type="project" value="TreeGrafter"/>
</dbReference>
<comment type="similarity">
    <text evidence="2">Belongs to the bacterial solute-binding protein 5 family.</text>
</comment>
<dbReference type="SUPFAM" id="SSF53850">
    <property type="entry name" value="Periplasmic binding protein-like II"/>
    <property type="match status" value="1"/>
</dbReference>
<dbReference type="Pfam" id="PF00496">
    <property type="entry name" value="SBP_bac_5"/>
    <property type="match status" value="1"/>
</dbReference>
<sequence length="538" mass="58455">MDLDRRTFLGGLGLLFIPGTFIPASPSYALSPDGTLTIGMSSESSSMDPHWHIRTANSSVSQHLFDRIVHLDMTQSEVPGLAESWRNVDDLTWEFTLREGATFHNGDPVTVEDLIFSYERAQNVPGAIFNLRAYLGGKSFEKVDDRTLRVITEHPNPIVPRELSTTAIISKKIGETALPEDYNSGAAAIGSGPFKFVNYVPGEVIELERNDDYWGEKPDWARVVLRPIPTGGSRVAALQSGGVNVIDTVPPSDVDHLEEAEGISLGRGTANRMIFLFFDHDRDVSPYVTAKDGSEIPNPFKNQMVRDAFDLAIDKKAIAARILSGNGAPAEQLVPAGIFGHNPDIPLRDADTAKAKDMLAEAGYPDGFKVTLHGPNDRFIRDASVMQAAAQMLARIGIEIEVDAMPANIFYKRASTGGEGGVPEFSFFLVGYGAATGEVSAALRNLIHTYDKSTGFGSNNRGRYSNPALDAKIEEGMATVDDDARLAIFRECCAEAMADIAVVPLYYPISVWGMTDGIDFDGRSDERTLAMDFHAAAS</sequence>